<sequence length="116" mass="12840">MSPNPIPCRYYHLINDGIGIKIWPDIRDAKDQTTVLWEGRNHDGYGLNINEEVTVDLTVVDMAPGTLFILSENTLFGVDMCETNQVFSYDPNSTVTANAVRRGAVDTGSLEYTGLT</sequence>
<accession>A0AAD9HN25</accession>
<reference evidence="1" key="1">
    <citation type="submission" date="2021-06" db="EMBL/GenBank/DDBJ databases">
        <title>Comparative genomics, transcriptomics and evolutionary studies reveal genomic signatures of adaptation to plant cell wall in hemibiotrophic fungi.</title>
        <authorList>
            <consortium name="DOE Joint Genome Institute"/>
            <person name="Baroncelli R."/>
            <person name="Diaz J.F."/>
            <person name="Benocci T."/>
            <person name="Peng M."/>
            <person name="Battaglia E."/>
            <person name="Haridas S."/>
            <person name="Andreopoulos W."/>
            <person name="Labutti K."/>
            <person name="Pangilinan J."/>
            <person name="Floch G.L."/>
            <person name="Makela M.R."/>
            <person name="Henrissat B."/>
            <person name="Grigoriev I.V."/>
            <person name="Crouch J.A."/>
            <person name="De Vries R.P."/>
            <person name="Sukno S.A."/>
            <person name="Thon M.R."/>
        </authorList>
    </citation>
    <scope>NUCLEOTIDE SEQUENCE</scope>
    <source>
        <strain evidence="1">MAFF235873</strain>
    </source>
</reference>
<comment type="caution">
    <text evidence="1">The sequence shown here is derived from an EMBL/GenBank/DDBJ whole genome shotgun (WGS) entry which is preliminary data.</text>
</comment>
<evidence type="ECO:0000313" key="1">
    <source>
        <dbReference type="EMBL" id="KAK2031057.1"/>
    </source>
</evidence>
<dbReference type="AlphaFoldDB" id="A0AAD9HN25"/>
<name>A0AAD9HN25_9PEZI</name>
<dbReference type="EMBL" id="MU842844">
    <property type="protein sequence ID" value="KAK2031057.1"/>
    <property type="molecule type" value="Genomic_DNA"/>
</dbReference>
<keyword evidence="2" id="KW-1185">Reference proteome</keyword>
<protein>
    <submittedName>
        <fullName evidence="1">Uncharacterized protein</fullName>
    </submittedName>
</protein>
<evidence type="ECO:0000313" key="2">
    <source>
        <dbReference type="Proteomes" id="UP001232148"/>
    </source>
</evidence>
<organism evidence="1 2">
    <name type="scientific">Colletotrichum zoysiae</name>
    <dbReference type="NCBI Taxonomy" id="1216348"/>
    <lineage>
        <taxon>Eukaryota</taxon>
        <taxon>Fungi</taxon>
        <taxon>Dikarya</taxon>
        <taxon>Ascomycota</taxon>
        <taxon>Pezizomycotina</taxon>
        <taxon>Sordariomycetes</taxon>
        <taxon>Hypocreomycetidae</taxon>
        <taxon>Glomerellales</taxon>
        <taxon>Glomerellaceae</taxon>
        <taxon>Colletotrichum</taxon>
        <taxon>Colletotrichum graminicola species complex</taxon>
    </lineage>
</organism>
<gene>
    <name evidence="1" type="ORF">LX32DRAFT_681360</name>
</gene>
<proteinExistence type="predicted"/>
<dbReference type="Proteomes" id="UP001232148">
    <property type="component" value="Unassembled WGS sequence"/>
</dbReference>